<accession>A0A9P6PVM1</accession>
<evidence type="ECO:0000259" key="10">
    <source>
        <dbReference type="PROSITE" id="PS50245"/>
    </source>
</evidence>
<feature type="coiled-coil region" evidence="8">
    <location>
        <begin position="291"/>
        <end position="600"/>
    </location>
</feature>
<dbReference type="PROSITE" id="PS50245">
    <property type="entry name" value="CAP_GLY_2"/>
    <property type="match status" value="1"/>
</dbReference>
<feature type="compositionally biased region" description="Low complexity" evidence="9">
    <location>
        <begin position="175"/>
        <end position="212"/>
    </location>
</feature>
<sequence length="1366" mass="153490">MTEPGTQTLDISLGARVEVSGNLGYVRYAGQTSFAPGRWVGVELDQPKGKNGGVVEGKRYFDCKALHGVFVRPSQARIVVEGGNQPEAIGRTSRPSSISSRSAMTAGSRLGGRPSTARTTAAASPSSSIPGTTSRLTRPMARRATGTDSIPESPVSSKKVRVPPQTSRDEDMAMPSHSQSNAPPSAASQQLQQQQSHVHQKQQQQEQQQQQQQHEDVVMSSEDSNRLLAQEQLIQQELEQEEALVQKQLQQDQQGFAPLPASSSSVALSSQAGIATTGTARHEATVPLKEYDELRIKLRILESKRTEDREKIRDAEKAKEESDQFLNIRTKLQAKLTEMQQELRDSKRSLKEVITEKEGFETKYNDVVESMEVTMLDKEMAEERAENLQHEVNMLKERVEEMHVDLDVFQQEESNLSNPAVNQLQLERQNERLKEALLRLRDMTSEQEAEMTRKLKNLEKEASMVQEVQLHNEKLRESLTIAENQIEDLKQRLDDAIGAEDMIEQLSEKNITLGEKIEEMQSAIDDLEALKELNDELEENHSETEKQLQTEINIKDSQLREHMKRIETLEENIGDYENTILQFRELVAHLQSDLEQLRQKEESKAGGGLGSQSQAMLSLNLQLQSTAMKAQAKAIDLELRKLDALQANDNLMLVQPYLPDGFFRTENDSIQCLLLFKRLSFKSELMNKHLEQQYGITEKITQNAIPTELVPICEVRQKLAWFGDLAKRFISYIEGCPVEVFSKMGQVYHDLIGTERRLNSWVELLRKEELKESDCVVDLQRAIAQLDHLADNYLATTKLDLVDRYQGAVRALDLNFDRVFVNLSTVSSLFNSSEDGVRLVDTDDIQYQLVHTLNSLSAQAKTGKVTTKKLLRKLDELASQASVIKPECFSQYKNVCATSTKLGEFTHEVRKRILEYVQARREGAKTDTIHQTIHGVTDSHLGISETGMWDGCRKLLNGLLQDISALAEGILDPEVAIKVTKPDKVWVKRAKEMKAEVIINVDAEQKAQALQEQVLKFVRETKLKDQALQESNVKIELLEKRMEDFKKQAEQISILDRDVDKAKKQERDYDEFISALQADMAVLEEQNAQLRRLVKKSESRNITAPLKRSSHHNQHGHSGSMNDQDPSGALAMDGADVGSSRELLMQIDSENASLRTRAAMLDLGLPADMSTLSAPLGRISDGEDIKAQTDRTVSHKRLLFADSELRAVAMETKRLLKDARIVCASPKIVDLTKHIANSSAPSATVVDPESAESGVKTARHPWQAQKTRPEWQYHTQQAALHTIQKRSNELKERLAKVSRTTSVPAAPTRLKKLTLTDTPIGRVHFPKGMSGLVGVPGSQEAPVRSDLAVFLRSSAEFEAMHQLFVR</sequence>
<evidence type="ECO:0000256" key="1">
    <source>
        <dbReference type="ARBA" id="ARBA00004245"/>
    </source>
</evidence>
<dbReference type="Gene3D" id="2.30.30.190">
    <property type="entry name" value="CAP Gly-rich-like domain"/>
    <property type="match status" value="1"/>
</dbReference>
<keyword evidence="6 8" id="KW-0175">Coiled coil</keyword>
<dbReference type="EMBL" id="JAAAJA010000458">
    <property type="protein sequence ID" value="KAG0253457.1"/>
    <property type="molecule type" value="Genomic_DNA"/>
</dbReference>
<protein>
    <recommendedName>
        <fullName evidence="10">CAP-Gly domain-containing protein</fullName>
    </recommendedName>
</protein>
<comment type="subcellular location">
    <subcellularLocation>
        <location evidence="1">Cytoplasm</location>
        <location evidence="1">Cytoskeleton</location>
    </subcellularLocation>
</comment>
<evidence type="ECO:0000256" key="9">
    <source>
        <dbReference type="SAM" id="MobiDB-lite"/>
    </source>
</evidence>
<dbReference type="GO" id="GO:0051010">
    <property type="term" value="F:microtubule plus-end binding"/>
    <property type="evidence" value="ECO:0007669"/>
    <property type="project" value="TreeGrafter"/>
</dbReference>
<evidence type="ECO:0000256" key="7">
    <source>
        <dbReference type="ARBA" id="ARBA00023212"/>
    </source>
</evidence>
<keyword evidence="7" id="KW-0206">Cytoskeleton</keyword>
<dbReference type="Pfam" id="PF01302">
    <property type="entry name" value="CAP_GLY"/>
    <property type="match status" value="1"/>
</dbReference>
<evidence type="ECO:0000313" key="11">
    <source>
        <dbReference type="EMBL" id="KAG0253457.1"/>
    </source>
</evidence>
<dbReference type="Pfam" id="PF12455">
    <property type="entry name" value="Dynactin"/>
    <property type="match status" value="1"/>
</dbReference>
<organism evidence="11 12">
    <name type="scientific">Mortierella polycephala</name>
    <dbReference type="NCBI Taxonomy" id="41804"/>
    <lineage>
        <taxon>Eukaryota</taxon>
        <taxon>Fungi</taxon>
        <taxon>Fungi incertae sedis</taxon>
        <taxon>Mucoromycota</taxon>
        <taxon>Mortierellomycotina</taxon>
        <taxon>Mortierellomycetes</taxon>
        <taxon>Mortierellales</taxon>
        <taxon>Mortierellaceae</taxon>
        <taxon>Mortierella</taxon>
    </lineage>
</organism>
<dbReference type="PANTHER" id="PTHR18916">
    <property type="entry name" value="DYNACTIN 1-RELATED MICROTUBULE-BINDING"/>
    <property type="match status" value="1"/>
</dbReference>
<dbReference type="GO" id="GO:0030286">
    <property type="term" value="C:dynein complex"/>
    <property type="evidence" value="ECO:0007669"/>
    <property type="project" value="UniProtKB-KW"/>
</dbReference>
<dbReference type="InterPro" id="IPR036859">
    <property type="entry name" value="CAP-Gly_dom_sf"/>
</dbReference>
<evidence type="ECO:0000256" key="6">
    <source>
        <dbReference type="ARBA" id="ARBA00023054"/>
    </source>
</evidence>
<dbReference type="OrthoDB" id="2130750at2759"/>
<feature type="region of interest" description="Disordered" evidence="9">
    <location>
        <begin position="82"/>
        <end position="223"/>
    </location>
</feature>
<dbReference type="PROSITE" id="PS00845">
    <property type="entry name" value="CAP_GLY_1"/>
    <property type="match status" value="1"/>
</dbReference>
<dbReference type="GO" id="GO:0005634">
    <property type="term" value="C:nucleus"/>
    <property type="evidence" value="ECO:0007669"/>
    <property type="project" value="TreeGrafter"/>
</dbReference>
<evidence type="ECO:0000256" key="5">
    <source>
        <dbReference type="ARBA" id="ARBA00023017"/>
    </source>
</evidence>
<evidence type="ECO:0000256" key="2">
    <source>
        <dbReference type="ARBA" id="ARBA00011010"/>
    </source>
</evidence>
<dbReference type="PANTHER" id="PTHR18916:SF85">
    <property type="entry name" value="TUBULIN-FOLDING COFACTOR B"/>
    <property type="match status" value="1"/>
</dbReference>
<comment type="similarity">
    <text evidence="2">Belongs to the dynactin 150 kDa subunit family.</text>
</comment>
<feature type="compositionally biased region" description="Low complexity" evidence="9">
    <location>
        <begin position="89"/>
        <end position="135"/>
    </location>
</feature>
<gene>
    <name evidence="11" type="ORF">BG011_006358</name>
</gene>
<feature type="compositionally biased region" description="Polar residues" evidence="9">
    <location>
        <begin position="146"/>
        <end position="156"/>
    </location>
</feature>
<keyword evidence="5" id="KW-0243">Dynein</keyword>
<evidence type="ECO:0000256" key="4">
    <source>
        <dbReference type="ARBA" id="ARBA00022701"/>
    </source>
</evidence>
<proteinExistence type="inferred from homology"/>
<feature type="region of interest" description="Disordered" evidence="9">
    <location>
        <begin position="1097"/>
        <end position="1134"/>
    </location>
</feature>
<feature type="region of interest" description="Disordered" evidence="9">
    <location>
        <begin position="1242"/>
        <end position="1267"/>
    </location>
</feature>
<dbReference type="InterPro" id="IPR022157">
    <property type="entry name" value="Dynactin"/>
</dbReference>
<evidence type="ECO:0000256" key="3">
    <source>
        <dbReference type="ARBA" id="ARBA00022490"/>
    </source>
</evidence>
<evidence type="ECO:0000313" key="12">
    <source>
        <dbReference type="Proteomes" id="UP000726737"/>
    </source>
</evidence>
<feature type="domain" description="CAP-Gly" evidence="10">
    <location>
        <begin position="30"/>
        <end position="72"/>
    </location>
</feature>
<evidence type="ECO:0000256" key="8">
    <source>
        <dbReference type="SAM" id="Coils"/>
    </source>
</evidence>
<name>A0A9P6PVM1_9FUNG</name>
<dbReference type="SUPFAM" id="SSF74924">
    <property type="entry name" value="Cap-Gly domain"/>
    <property type="match status" value="1"/>
</dbReference>
<dbReference type="GO" id="GO:0005938">
    <property type="term" value="C:cell cortex"/>
    <property type="evidence" value="ECO:0007669"/>
    <property type="project" value="TreeGrafter"/>
</dbReference>
<comment type="caution">
    <text evidence="11">The sequence shown here is derived from an EMBL/GenBank/DDBJ whole genome shotgun (WGS) entry which is preliminary data.</text>
</comment>
<dbReference type="GO" id="GO:0035371">
    <property type="term" value="C:microtubule plus-end"/>
    <property type="evidence" value="ECO:0007669"/>
    <property type="project" value="TreeGrafter"/>
</dbReference>
<dbReference type="SMART" id="SM01052">
    <property type="entry name" value="CAP_GLY"/>
    <property type="match status" value="1"/>
</dbReference>
<dbReference type="GO" id="GO:0031122">
    <property type="term" value="P:cytoplasmic microtubule organization"/>
    <property type="evidence" value="ECO:0007669"/>
    <property type="project" value="TreeGrafter"/>
</dbReference>
<dbReference type="InterPro" id="IPR000938">
    <property type="entry name" value="CAP-Gly_domain"/>
</dbReference>
<reference evidence="11" key="1">
    <citation type="journal article" date="2020" name="Fungal Divers.">
        <title>Resolving the Mortierellaceae phylogeny through synthesis of multi-gene phylogenetics and phylogenomics.</title>
        <authorList>
            <person name="Vandepol N."/>
            <person name="Liber J."/>
            <person name="Desiro A."/>
            <person name="Na H."/>
            <person name="Kennedy M."/>
            <person name="Barry K."/>
            <person name="Grigoriev I.V."/>
            <person name="Miller A.N."/>
            <person name="O'Donnell K."/>
            <person name="Stajich J.E."/>
            <person name="Bonito G."/>
        </authorList>
    </citation>
    <scope>NUCLEOTIDE SEQUENCE</scope>
    <source>
        <strain evidence="11">KOD948</strain>
    </source>
</reference>
<keyword evidence="4" id="KW-0493">Microtubule</keyword>
<dbReference type="Proteomes" id="UP000726737">
    <property type="component" value="Unassembled WGS sequence"/>
</dbReference>
<keyword evidence="3" id="KW-0963">Cytoplasm</keyword>
<keyword evidence="12" id="KW-1185">Reference proteome</keyword>